<dbReference type="InterPro" id="IPR037004">
    <property type="entry name" value="Exonuc_VII_ssu_sf"/>
</dbReference>
<keyword evidence="2 6" id="KW-0963">Cytoplasm</keyword>
<dbReference type="GO" id="GO:0005829">
    <property type="term" value="C:cytosol"/>
    <property type="evidence" value="ECO:0007669"/>
    <property type="project" value="TreeGrafter"/>
</dbReference>
<reference evidence="7" key="2">
    <citation type="submission" date="2006-05" db="EMBL/GenBank/DDBJ databases">
        <title>Sequencing of the draft genome and assembly of Desulfuromonas acetoxidans DSM 684.</title>
        <authorList>
            <consortium name="US DOE Joint Genome Institute (JGI-PGF)"/>
            <person name="Copeland A."/>
            <person name="Lucas S."/>
            <person name="Lapidus A."/>
            <person name="Barry K."/>
            <person name="Detter J.C."/>
            <person name="Glavina del Rio T."/>
            <person name="Hammon N."/>
            <person name="Israni S."/>
            <person name="Dalin E."/>
            <person name="Tice H."/>
            <person name="Bruce D."/>
            <person name="Pitluck S."/>
            <person name="Richardson P."/>
        </authorList>
    </citation>
    <scope>NUCLEOTIDE SEQUENCE [LARGE SCALE GENOMIC DNA]</scope>
    <source>
        <strain evidence="7">DSM 684</strain>
    </source>
</reference>
<dbReference type="AlphaFoldDB" id="Q1K2U7"/>
<comment type="similarity">
    <text evidence="1 6">Belongs to the XseB family.</text>
</comment>
<protein>
    <recommendedName>
        <fullName evidence="6">Exodeoxyribonuclease 7 small subunit</fullName>
        <ecNumber evidence="6">3.1.11.6</ecNumber>
    </recommendedName>
    <alternativeName>
        <fullName evidence="6">Exodeoxyribonuclease VII small subunit</fullName>
        <shortName evidence="6">Exonuclease VII small subunit</shortName>
    </alternativeName>
</protein>
<keyword evidence="4 6" id="KW-0378">Hydrolase</keyword>
<dbReference type="Proteomes" id="UP000005695">
    <property type="component" value="Unassembled WGS sequence"/>
</dbReference>
<comment type="subcellular location">
    <subcellularLocation>
        <location evidence="6">Cytoplasm</location>
    </subcellularLocation>
</comment>
<dbReference type="GO" id="GO:0008855">
    <property type="term" value="F:exodeoxyribonuclease VII activity"/>
    <property type="evidence" value="ECO:0007669"/>
    <property type="project" value="UniProtKB-UniRule"/>
</dbReference>
<evidence type="ECO:0000256" key="6">
    <source>
        <dbReference type="HAMAP-Rule" id="MF_00337"/>
    </source>
</evidence>
<sequence length="74" mass="8356">MAKGPSFEDAIKTLEACVEHLEQDDLPIDEALKQFETGVKNVQKCQKALEGARLKIEQLTRDQNQQLTTETLDL</sequence>
<evidence type="ECO:0000256" key="4">
    <source>
        <dbReference type="ARBA" id="ARBA00022801"/>
    </source>
</evidence>
<dbReference type="Pfam" id="PF02609">
    <property type="entry name" value="Exonuc_VII_S"/>
    <property type="match status" value="1"/>
</dbReference>
<keyword evidence="5 6" id="KW-0269">Exonuclease</keyword>
<dbReference type="OrthoDB" id="5523157at2"/>
<evidence type="ECO:0000313" key="7">
    <source>
        <dbReference type="EMBL" id="EAT16784.1"/>
    </source>
</evidence>
<proteinExistence type="inferred from homology"/>
<dbReference type="PANTHER" id="PTHR34137:SF1">
    <property type="entry name" value="EXODEOXYRIBONUCLEASE 7 SMALL SUBUNIT"/>
    <property type="match status" value="1"/>
</dbReference>
<evidence type="ECO:0000256" key="5">
    <source>
        <dbReference type="ARBA" id="ARBA00022839"/>
    </source>
</evidence>
<keyword evidence="3 6" id="KW-0540">Nuclease</keyword>
<comment type="subunit">
    <text evidence="6">Heterooligomer composed of large and small subunits.</text>
</comment>
<comment type="catalytic activity">
    <reaction evidence="6">
        <text>Exonucleolytic cleavage in either 5'- to 3'- or 3'- to 5'-direction to yield nucleoside 5'-phosphates.</text>
        <dbReference type="EC" id="3.1.11.6"/>
    </reaction>
</comment>
<comment type="function">
    <text evidence="6">Bidirectionally degrades single-stranded DNA into large acid-insoluble oligonucleotides, which are then degraded further into small acid-soluble oligonucleotides.</text>
</comment>
<accession>Q1K2U7</accession>
<dbReference type="PANTHER" id="PTHR34137">
    <property type="entry name" value="EXODEOXYRIBONUCLEASE 7 SMALL SUBUNIT"/>
    <property type="match status" value="1"/>
</dbReference>
<dbReference type="HAMAP" id="MF_00337">
    <property type="entry name" value="Exonuc_7_S"/>
    <property type="match status" value="1"/>
</dbReference>
<dbReference type="InterPro" id="IPR003761">
    <property type="entry name" value="Exonuc_VII_S"/>
</dbReference>
<dbReference type="EMBL" id="AAEW02000003">
    <property type="protein sequence ID" value="EAT16784.1"/>
    <property type="molecule type" value="Genomic_DNA"/>
</dbReference>
<comment type="caution">
    <text evidence="7">The sequence shown here is derived from an EMBL/GenBank/DDBJ whole genome shotgun (WGS) entry which is preliminary data.</text>
</comment>
<evidence type="ECO:0000313" key="8">
    <source>
        <dbReference type="Proteomes" id="UP000005695"/>
    </source>
</evidence>
<dbReference type="GO" id="GO:0006308">
    <property type="term" value="P:DNA catabolic process"/>
    <property type="evidence" value="ECO:0007669"/>
    <property type="project" value="UniProtKB-UniRule"/>
</dbReference>
<evidence type="ECO:0000256" key="1">
    <source>
        <dbReference type="ARBA" id="ARBA00009998"/>
    </source>
</evidence>
<reference evidence="7" key="1">
    <citation type="submission" date="2006-05" db="EMBL/GenBank/DDBJ databases">
        <title>Annotation of the draft genome assembly of Desulfuromonas acetoxidans DSM 684.</title>
        <authorList>
            <consortium name="US DOE Joint Genome Institute (JGI-ORNL)"/>
            <person name="Larimer F."/>
            <person name="Land M."/>
            <person name="Hauser L."/>
        </authorList>
    </citation>
    <scope>NUCLEOTIDE SEQUENCE [LARGE SCALE GENOMIC DNA]</scope>
    <source>
        <strain evidence="7">DSM 684</strain>
    </source>
</reference>
<dbReference type="SUPFAM" id="SSF116842">
    <property type="entry name" value="XseB-like"/>
    <property type="match status" value="1"/>
</dbReference>
<keyword evidence="8" id="KW-1185">Reference proteome</keyword>
<dbReference type="RefSeq" id="WP_005998220.1">
    <property type="nucleotide sequence ID" value="NZ_AAEW02000003.1"/>
</dbReference>
<dbReference type="Gene3D" id="1.10.287.1040">
    <property type="entry name" value="Exonuclease VII, small subunit"/>
    <property type="match status" value="1"/>
</dbReference>
<evidence type="ECO:0000256" key="2">
    <source>
        <dbReference type="ARBA" id="ARBA00022490"/>
    </source>
</evidence>
<evidence type="ECO:0000256" key="3">
    <source>
        <dbReference type="ARBA" id="ARBA00022722"/>
    </source>
</evidence>
<organism evidence="7 8">
    <name type="scientific">Desulfuromonas acetoxidans (strain DSM 684 / 11070)</name>
    <dbReference type="NCBI Taxonomy" id="281689"/>
    <lineage>
        <taxon>Bacteria</taxon>
        <taxon>Pseudomonadati</taxon>
        <taxon>Thermodesulfobacteriota</taxon>
        <taxon>Desulfuromonadia</taxon>
        <taxon>Desulfuromonadales</taxon>
        <taxon>Desulfuromonadaceae</taxon>
        <taxon>Desulfuromonas</taxon>
    </lineage>
</organism>
<name>Q1K2U7_DESA6</name>
<dbReference type="EC" id="3.1.11.6" evidence="6"/>
<dbReference type="PIRSF" id="PIRSF006488">
    <property type="entry name" value="Exonuc_VII_S"/>
    <property type="match status" value="1"/>
</dbReference>
<dbReference type="GO" id="GO:0009318">
    <property type="term" value="C:exodeoxyribonuclease VII complex"/>
    <property type="evidence" value="ECO:0007669"/>
    <property type="project" value="UniProtKB-UniRule"/>
</dbReference>
<gene>
    <name evidence="6" type="primary">xseB</name>
    <name evidence="7" type="ORF">Dace_2036</name>
</gene>
<dbReference type="NCBIfam" id="TIGR01280">
    <property type="entry name" value="xseB"/>
    <property type="match status" value="1"/>
</dbReference>